<evidence type="ECO:0000256" key="1">
    <source>
        <dbReference type="SAM" id="MobiDB-lite"/>
    </source>
</evidence>
<name>A0AAW0X0C3_CHEQU</name>
<organism evidence="2 3">
    <name type="scientific">Cherax quadricarinatus</name>
    <name type="common">Australian red claw crayfish</name>
    <dbReference type="NCBI Taxonomy" id="27406"/>
    <lineage>
        <taxon>Eukaryota</taxon>
        <taxon>Metazoa</taxon>
        <taxon>Ecdysozoa</taxon>
        <taxon>Arthropoda</taxon>
        <taxon>Crustacea</taxon>
        <taxon>Multicrustacea</taxon>
        <taxon>Malacostraca</taxon>
        <taxon>Eumalacostraca</taxon>
        <taxon>Eucarida</taxon>
        <taxon>Decapoda</taxon>
        <taxon>Pleocyemata</taxon>
        <taxon>Astacidea</taxon>
        <taxon>Parastacoidea</taxon>
        <taxon>Parastacidae</taxon>
        <taxon>Cherax</taxon>
    </lineage>
</organism>
<feature type="region of interest" description="Disordered" evidence="1">
    <location>
        <begin position="48"/>
        <end position="113"/>
    </location>
</feature>
<sequence length="113" mass="12172">MLKPSRGIEELPRHRKVSRFRNFGNQIRAAEVWVSHCRFLRRLQLSRGGKDHLVSPAGSSDSDPECGPPMGPSCTGPSNKSTSSSSSKGSRSPSSQIKYMPVSGGCVTQSLSP</sequence>
<proteinExistence type="predicted"/>
<gene>
    <name evidence="2" type="ORF">OTU49_006699</name>
</gene>
<dbReference type="Proteomes" id="UP001445076">
    <property type="component" value="Unassembled WGS sequence"/>
</dbReference>
<reference evidence="2 3" key="1">
    <citation type="journal article" date="2024" name="BMC Genomics">
        <title>Genome assembly of redclaw crayfish (Cherax quadricarinatus) provides insights into its immune adaptation and hypoxia tolerance.</title>
        <authorList>
            <person name="Liu Z."/>
            <person name="Zheng J."/>
            <person name="Li H."/>
            <person name="Fang K."/>
            <person name="Wang S."/>
            <person name="He J."/>
            <person name="Zhou D."/>
            <person name="Weng S."/>
            <person name="Chi M."/>
            <person name="Gu Z."/>
            <person name="He J."/>
            <person name="Li F."/>
            <person name="Wang M."/>
        </authorList>
    </citation>
    <scope>NUCLEOTIDE SEQUENCE [LARGE SCALE GENOMIC DNA]</scope>
    <source>
        <strain evidence="2">ZL_2023a</strain>
    </source>
</reference>
<keyword evidence="3" id="KW-1185">Reference proteome</keyword>
<evidence type="ECO:0000313" key="3">
    <source>
        <dbReference type="Proteomes" id="UP001445076"/>
    </source>
</evidence>
<feature type="compositionally biased region" description="Low complexity" evidence="1">
    <location>
        <begin position="73"/>
        <end position="95"/>
    </location>
</feature>
<dbReference type="EMBL" id="JARKIK010000055">
    <property type="protein sequence ID" value="KAK8733002.1"/>
    <property type="molecule type" value="Genomic_DNA"/>
</dbReference>
<accession>A0AAW0X0C3</accession>
<evidence type="ECO:0000313" key="2">
    <source>
        <dbReference type="EMBL" id="KAK8733002.1"/>
    </source>
</evidence>
<comment type="caution">
    <text evidence="2">The sequence shown here is derived from an EMBL/GenBank/DDBJ whole genome shotgun (WGS) entry which is preliminary data.</text>
</comment>
<protein>
    <submittedName>
        <fullName evidence="2">Uncharacterized protein</fullName>
    </submittedName>
</protein>
<dbReference type="AlphaFoldDB" id="A0AAW0X0C3"/>